<evidence type="ECO:0000313" key="4">
    <source>
        <dbReference type="Proteomes" id="UP000015620"/>
    </source>
</evidence>
<dbReference type="SUPFAM" id="SSF51695">
    <property type="entry name" value="PLC-like phosphodiesterases"/>
    <property type="match status" value="1"/>
</dbReference>
<dbReference type="GO" id="GO:0006629">
    <property type="term" value="P:lipid metabolic process"/>
    <property type="evidence" value="ECO:0007669"/>
    <property type="project" value="InterPro"/>
</dbReference>
<sequence>MVKGQVDTEAGITSSLYYRFSIIWLFIKYQLVTKALLGVIILPGYSACVKYFIRLSGRTGISSGDFLSFLFSFNGAGVLLITLLLMVLLIGIDINAFIIISAFIKEQKFKITARSVLIAGIKSLKAFLKPSGILIMCYVSLIFPIIGLGITISPMKSFQIPNFIISVIYGNGLYLSIYIAVILFFIYLSFRSVFSFHFIILYGYTVKKGIKASWALTKKYKKEFLKDFFFRYLKPAVFIVVFFAVSIILLYSLTVFEFAAKEWVRILLLFLLLNTAELGIFILFLFIPIIIFRITELFYKYNKKEGEGIRFLKTSETEGFKKKKIRVKTKFFILLFFIIVTAVNIFISLILSFNFDAFFKDYNKIEIIAHRGGGNLGAENTLEGILSAIKENAEWTEIDVQRTKDGYYIINHDKTFARLCGEPRASDEMTLEEIKRLKVKNEFTENAPSQNVASLEEVIKVARDRIGLFIELKGKTADTKMADDIVKMLQNENMENQSVLLSLDYSLIKYIKAKYPQIKTGYLYFFSIGNTDELVGDYLIMEEREATFENIENIRQKGKKAIVWTVNTDDSIQKFIYSSVDGIITDYVISVKEAIEERNNKTDLELILDNFFLTD</sequence>
<dbReference type="AlphaFoldDB" id="S5ZVY2"/>
<feature type="transmembrane region" description="Helical" evidence="1">
    <location>
        <begin position="73"/>
        <end position="104"/>
    </location>
</feature>
<feature type="transmembrane region" description="Helical" evidence="1">
    <location>
        <begin position="232"/>
        <end position="254"/>
    </location>
</feature>
<evidence type="ECO:0000313" key="3">
    <source>
        <dbReference type="EMBL" id="AGT44475.1"/>
    </source>
</evidence>
<dbReference type="InterPro" id="IPR030395">
    <property type="entry name" value="GP_PDE_dom"/>
</dbReference>
<feature type="domain" description="GP-PDE" evidence="2">
    <location>
        <begin position="365"/>
        <end position="595"/>
    </location>
</feature>
<dbReference type="RefSeq" id="WP_020965773.1">
    <property type="nucleotide sequence ID" value="NC_022097.1"/>
</dbReference>
<feature type="transmembrane region" description="Helical" evidence="1">
    <location>
        <begin position="132"/>
        <end position="152"/>
    </location>
</feature>
<keyword evidence="4" id="KW-1185">Reference proteome</keyword>
<feature type="transmembrane region" description="Helical" evidence="1">
    <location>
        <begin position="331"/>
        <end position="355"/>
    </location>
</feature>
<reference evidence="3 4" key="1">
    <citation type="journal article" date="2013" name="PLoS ONE">
        <title>Genome-Wide Relatedness of Treponema pedis, from Gingiva and Necrotic Skin Lesions of Pigs, with the Human Oral Pathogen Treponema denticola.</title>
        <authorList>
            <person name="Svartstrom O."/>
            <person name="Mushtaq M."/>
            <person name="Pringle M."/>
            <person name="Segerman B."/>
        </authorList>
    </citation>
    <scope>NUCLEOTIDE SEQUENCE [LARGE SCALE GENOMIC DNA]</scope>
    <source>
        <strain evidence="3">T A4</strain>
    </source>
</reference>
<organism evidence="3 4">
    <name type="scientific">Treponema pedis str. T A4</name>
    <dbReference type="NCBI Taxonomy" id="1291379"/>
    <lineage>
        <taxon>Bacteria</taxon>
        <taxon>Pseudomonadati</taxon>
        <taxon>Spirochaetota</taxon>
        <taxon>Spirochaetia</taxon>
        <taxon>Spirochaetales</taxon>
        <taxon>Treponemataceae</taxon>
        <taxon>Treponema</taxon>
    </lineage>
</organism>
<dbReference type="PATRIC" id="fig|1291379.3.peg.1973"/>
<gene>
    <name evidence="3" type="ORF">TPE_2001</name>
</gene>
<keyword evidence="1" id="KW-0812">Transmembrane</keyword>
<dbReference type="STRING" id="1291379.TPE_2001"/>
<dbReference type="PANTHER" id="PTHR46211:SF8">
    <property type="entry name" value="PHOSPHODIESTERASE"/>
    <property type="match status" value="1"/>
</dbReference>
<dbReference type="GeneID" id="301090487"/>
<dbReference type="Pfam" id="PF10110">
    <property type="entry name" value="GPDPase_memb"/>
    <property type="match status" value="1"/>
</dbReference>
<dbReference type="Gene3D" id="3.20.20.190">
    <property type="entry name" value="Phosphatidylinositol (PI) phosphodiesterase"/>
    <property type="match status" value="1"/>
</dbReference>
<dbReference type="EMBL" id="CP004120">
    <property type="protein sequence ID" value="AGT44475.1"/>
    <property type="molecule type" value="Genomic_DNA"/>
</dbReference>
<feature type="transmembrane region" description="Helical" evidence="1">
    <location>
        <begin position="172"/>
        <end position="190"/>
    </location>
</feature>
<protein>
    <submittedName>
        <fullName evidence="3">Glycerophosphoryl diester phosphodiesterasefamily protein</fullName>
    </submittedName>
</protein>
<name>S5ZVY2_9SPIR</name>
<dbReference type="PROSITE" id="PS51704">
    <property type="entry name" value="GP_PDE"/>
    <property type="match status" value="1"/>
</dbReference>
<feature type="transmembrane region" description="Helical" evidence="1">
    <location>
        <begin position="266"/>
        <end position="294"/>
    </location>
</feature>
<dbReference type="HOGENOM" id="CLU_030006_15_1_12"/>
<dbReference type="KEGG" id="tped:TPE_2001"/>
<dbReference type="Pfam" id="PF03009">
    <property type="entry name" value="GDPD"/>
    <property type="match status" value="1"/>
</dbReference>
<keyword evidence="1" id="KW-0472">Membrane</keyword>
<keyword evidence="1" id="KW-1133">Transmembrane helix</keyword>
<dbReference type="Proteomes" id="UP000015620">
    <property type="component" value="Chromosome"/>
</dbReference>
<accession>S5ZVY2</accession>
<dbReference type="GO" id="GO:0008081">
    <property type="term" value="F:phosphoric diester hydrolase activity"/>
    <property type="evidence" value="ECO:0007669"/>
    <property type="project" value="InterPro"/>
</dbReference>
<dbReference type="OrthoDB" id="384721at2"/>
<proteinExistence type="predicted"/>
<evidence type="ECO:0000256" key="1">
    <source>
        <dbReference type="SAM" id="Phobius"/>
    </source>
</evidence>
<evidence type="ECO:0000259" key="2">
    <source>
        <dbReference type="PROSITE" id="PS51704"/>
    </source>
</evidence>
<dbReference type="InterPro" id="IPR018476">
    <property type="entry name" value="GlyceroP-diester-Pdiesterase_M"/>
</dbReference>
<dbReference type="PANTHER" id="PTHR46211">
    <property type="entry name" value="GLYCEROPHOSPHORYL DIESTER PHOSPHODIESTERASE"/>
    <property type="match status" value="1"/>
</dbReference>
<dbReference type="InterPro" id="IPR017946">
    <property type="entry name" value="PLC-like_Pdiesterase_TIM-brl"/>
</dbReference>